<feature type="transmembrane region" description="Helical" evidence="1">
    <location>
        <begin position="93"/>
        <end position="117"/>
    </location>
</feature>
<feature type="transmembrane region" description="Helical" evidence="1">
    <location>
        <begin position="53"/>
        <end position="72"/>
    </location>
</feature>
<keyword evidence="1" id="KW-0812">Transmembrane</keyword>
<gene>
    <name evidence="2" type="ORF">SAMN05421842_12927</name>
</gene>
<evidence type="ECO:0000313" key="3">
    <source>
        <dbReference type="Proteomes" id="UP000199263"/>
    </source>
</evidence>
<dbReference type="STRING" id="119641.SAMN05421842_12927"/>
<dbReference type="OrthoDB" id="9829996at2"/>
<organism evidence="2 3">
    <name type="scientific">Clostridium uliginosum</name>
    <dbReference type="NCBI Taxonomy" id="119641"/>
    <lineage>
        <taxon>Bacteria</taxon>
        <taxon>Bacillati</taxon>
        <taxon>Bacillota</taxon>
        <taxon>Clostridia</taxon>
        <taxon>Eubacteriales</taxon>
        <taxon>Clostridiaceae</taxon>
        <taxon>Clostridium</taxon>
    </lineage>
</organism>
<feature type="transmembrane region" description="Helical" evidence="1">
    <location>
        <begin position="161"/>
        <end position="183"/>
    </location>
</feature>
<reference evidence="2 3" key="1">
    <citation type="submission" date="2016-10" db="EMBL/GenBank/DDBJ databases">
        <authorList>
            <person name="de Groot N.N."/>
        </authorList>
    </citation>
    <scope>NUCLEOTIDE SEQUENCE [LARGE SCALE GENOMIC DNA]</scope>
    <source>
        <strain evidence="2 3">DSM 12992</strain>
    </source>
</reference>
<feature type="transmembrane region" description="Helical" evidence="1">
    <location>
        <begin position="12"/>
        <end position="33"/>
    </location>
</feature>
<feature type="transmembrane region" description="Helical" evidence="1">
    <location>
        <begin position="195"/>
        <end position="215"/>
    </location>
</feature>
<keyword evidence="3" id="KW-1185">Reference proteome</keyword>
<dbReference type="Proteomes" id="UP000199263">
    <property type="component" value="Unassembled WGS sequence"/>
</dbReference>
<proteinExistence type="predicted"/>
<keyword evidence="1" id="KW-1133">Transmembrane helix</keyword>
<evidence type="ECO:0000256" key="1">
    <source>
        <dbReference type="SAM" id="Phobius"/>
    </source>
</evidence>
<name>A0A1I1R971_9CLOT</name>
<dbReference type="EMBL" id="FOMG01000029">
    <property type="protein sequence ID" value="SFD28093.1"/>
    <property type="molecule type" value="Genomic_DNA"/>
</dbReference>
<keyword evidence="1" id="KW-0472">Membrane</keyword>
<evidence type="ECO:0008006" key="4">
    <source>
        <dbReference type="Google" id="ProtNLM"/>
    </source>
</evidence>
<protein>
    <recommendedName>
        <fullName evidence="4">ABC-2 type transport system permease protein</fullName>
    </recommendedName>
</protein>
<dbReference type="AlphaFoldDB" id="A0A1I1R971"/>
<evidence type="ECO:0000313" key="2">
    <source>
        <dbReference type="EMBL" id="SFD28093.1"/>
    </source>
</evidence>
<dbReference type="RefSeq" id="WP_090093627.1">
    <property type="nucleotide sequence ID" value="NZ_FOMG01000029.1"/>
</dbReference>
<feature type="transmembrane region" description="Helical" evidence="1">
    <location>
        <begin position="235"/>
        <end position="258"/>
    </location>
</feature>
<sequence length="271" mass="32035">MKKIYNHLVLKLTSYKIIIILTPLLLYHFALFINLLSEANHHNIFDLFITQFNYFPLFIVYSLGYLLIIYNVNQKTNFYKYYYLKFNNKSEVYNINVITLLIISIIFTLLINLFSFAEGIATLPLENLWSDYFYHIMGGTKDVFSSLDSVQILTRKITPSIYVLLINLYVILYFFLEGLLYFVIDSFLNKDGLSLVVVIFINTINRFFDSLGGIIPKLSFTNNIYFISSPVENIANYSFILFRILYWFILIFTIYIIGRVRTIRSDYKFLD</sequence>
<accession>A0A1I1R971</accession>